<dbReference type="InterPro" id="IPR052251">
    <property type="entry name" value="GH-ZnFinger_Regulators"/>
</dbReference>
<keyword evidence="7" id="KW-0862">Zinc</keyword>
<reference evidence="15" key="2">
    <citation type="submission" date="2025-08" db="UniProtKB">
        <authorList>
            <consortium name="Ensembl"/>
        </authorList>
    </citation>
    <scope>IDENTIFICATION</scope>
</reference>
<reference evidence="15" key="3">
    <citation type="submission" date="2025-09" db="UniProtKB">
        <authorList>
            <consortium name="Ensembl"/>
        </authorList>
    </citation>
    <scope>IDENTIFICATION</scope>
</reference>
<dbReference type="GO" id="GO:0003677">
    <property type="term" value="F:DNA binding"/>
    <property type="evidence" value="ECO:0007669"/>
    <property type="project" value="UniProtKB-KW"/>
</dbReference>
<name>A0A672ZB12_9TELE</name>
<evidence type="ECO:0000256" key="13">
    <source>
        <dbReference type="SAM" id="MobiDB-lite"/>
    </source>
</evidence>
<dbReference type="AlphaFoldDB" id="A0A672ZB12"/>
<evidence type="ECO:0000313" key="15">
    <source>
        <dbReference type="Ensembl" id="ENSSORP00005014075.1"/>
    </source>
</evidence>
<dbReference type="InParanoid" id="A0A672ZB12"/>
<dbReference type="Pfam" id="PF13894">
    <property type="entry name" value="zf-C2H2_4"/>
    <property type="match status" value="1"/>
</dbReference>
<dbReference type="Gene3D" id="3.30.160.60">
    <property type="entry name" value="Classic Zinc Finger"/>
    <property type="match status" value="1"/>
</dbReference>
<keyword evidence="6 12" id="KW-0863">Zinc-finger</keyword>
<dbReference type="Pfam" id="PF25580">
    <property type="entry name" value="TPR_Rlf"/>
    <property type="match status" value="1"/>
</dbReference>
<keyword evidence="3" id="KW-0597">Phosphoprotein</keyword>
<feature type="domain" description="C2H2-type" evidence="14">
    <location>
        <begin position="240"/>
        <end position="267"/>
    </location>
</feature>
<evidence type="ECO:0000256" key="9">
    <source>
        <dbReference type="ARBA" id="ARBA00023125"/>
    </source>
</evidence>
<dbReference type="Proteomes" id="UP000472271">
    <property type="component" value="Chromosome 24"/>
</dbReference>
<keyword evidence="9" id="KW-0238">DNA-binding</keyword>
<evidence type="ECO:0000256" key="3">
    <source>
        <dbReference type="ARBA" id="ARBA00022553"/>
    </source>
</evidence>
<proteinExistence type="inferred from homology"/>
<accession>A0A672ZB12</accession>
<keyword evidence="8" id="KW-0805">Transcription regulation</keyword>
<dbReference type="PANTHER" id="PTHR15507">
    <property type="entry name" value="ZINC FINGER PROTEIN RLF"/>
    <property type="match status" value="1"/>
</dbReference>
<evidence type="ECO:0000256" key="4">
    <source>
        <dbReference type="ARBA" id="ARBA00022723"/>
    </source>
</evidence>
<dbReference type="InterPro" id="IPR036236">
    <property type="entry name" value="Znf_C2H2_sf"/>
</dbReference>
<dbReference type="Pfam" id="PF25420">
    <property type="entry name" value="zf-C2H2_ZN292"/>
    <property type="match status" value="1"/>
</dbReference>
<keyword evidence="4" id="KW-0479">Metal-binding</keyword>
<dbReference type="PROSITE" id="PS00028">
    <property type="entry name" value="ZINC_FINGER_C2H2_1"/>
    <property type="match status" value="1"/>
</dbReference>
<keyword evidence="11" id="KW-0539">Nucleus</keyword>
<reference evidence="15" key="1">
    <citation type="submission" date="2019-06" db="EMBL/GenBank/DDBJ databases">
        <authorList>
            <consortium name="Wellcome Sanger Institute Data Sharing"/>
        </authorList>
    </citation>
    <scope>NUCLEOTIDE SEQUENCE [LARGE SCALE GENOMIC DNA]</scope>
</reference>
<dbReference type="InterPro" id="IPR013087">
    <property type="entry name" value="Znf_C2H2_type"/>
</dbReference>
<evidence type="ECO:0000256" key="12">
    <source>
        <dbReference type="PROSITE-ProRule" id="PRU00042"/>
    </source>
</evidence>
<protein>
    <recommendedName>
        <fullName evidence="14">C2H2-type domain-containing protein</fullName>
    </recommendedName>
</protein>
<dbReference type="Ensembl" id="ENSSORT00005014496.1">
    <property type="protein sequence ID" value="ENSSORP00005014075.1"/>
    <property type="gene ID" value="ENSSORG00005007213.1"/>
</dbReference>
<evidence type="ECO:0000256" key="7">
    <source>
        <dbReference type="ARBA" id="ARBA00022833"/>
    </source>
</evidence>
<feature type="region of interest" description="Disordered" evidence="13">
    <location>
        <begin position="283"/>
        <end position="302"/>
    </location>
</feature>
<evidence type="ECO:0000256" key="10">
    <source>
        <dbReference type="ARBA" id="ARBA00023163"/>
    </source>
</evidence>
<evidence type="ECO:0000256" key="11">
    <source>
        <dbReference type="ARBA" id="ARBA00023242"/>
    </source>
</evidence>
<dbReference type="GO" id="GO:0005634">
    <property type="term" value="C:nucleus"/>
    <property type="evidence" value="ECO:0007669"/>
    <property type="project" value="UniProtKB-SubCell"/>
</dbReference>
<evidence type="ECO:0000313" key="16">
    <source>
        <dbReference type="Proteomes" id="UP000472271"/>
    </source>
</evidence>
<evidence type="ECO:0000259" key="14">
    <source>
        <dbReference type="PROSITE" id="PS50157"/>
    </source>
</evidence>
<dbReference type="GO" id="GO:0008270">
    <property type="term" value="F:zinc ion binding"/>
    <property type="evidence" value="ECO:0007669"/>
    <property type="project" value="UniProtKB-KW"/>
</dbReference>
<sequence>FIFVQDFHILLLQDSLKILGLPVCIEMCIRALRMDSNDGTTKATVCKTISCLLPNDLEVKRACQLTEFLLEPTVDSYYAVETLYNEPDQKLEEENMPVPNSLRCELLLVFKTQWPFDPEFWDWKALKRHCLGLMGEEASIVSSIDLLNDTDSPEEEEPFFSQEGFLESADRLVSGTYELKDVTDRKQKNREMKKLREKGFISARFRNWQAYMQYCVLCDKEFLGHRIVRHAQTHLSGGVYSCPICTESFSSKDTLLPHVTSHVKQSSVRQNVIQPPAYTNMAPSSNYGSLPPHSASTLNQNA</sequence>
<comment type="subcellular location">
    <subcellularLocation>
        <location evidence="1">Nucleus</location>
    </subcellularLocation>
</comment>
<dbReference type="GO" id="GO:0000981">
    <property type="term" value="F:DNA-binding transcription factor activity, RNA polymerase II-specific"/>
    <property type="evidence" value="ECO:0007669"/>
    <property type="project" value="TreeGrafter"/>
</dbReference>
<organism evidence="15 16">
    <name type="scientific">Sphaeramia orbicularis</name>
    <name type="common">orbiculate cardinalfish</name>
    <dbReference type="NCBI Taxonomy" id="375764"/>
    <lineage>
        <taxon>Eukaryota</taxon>
        <taxon>Metazoa</taxon>
        <taxon>Chordata</taxon>
        <taxon>Craniata</taxon>
        <taxon>Vertebrata</taxon>
        <taxon>Euteleostomi</taxon>
        <taxon>Actinopterygii</taxon>
        <taxon>Neopterygii</taxon>
        <taxon>Teleostei</taxon>
        <taxon>Neoteleostei</taxon>
        <taxon>Acanthomorphata</taxon>
        <taxon>Gobiaria</taxon>
        <taxon>Kurtiformes</taxon>
        <taxon>Apogonoidei</taxon>
        <taxon>Apogonidae</taxon>
        <taxon>Apogoninae</taxon>
        <taxon>Sphaeramia</taxon>
    </lineage>
</organism>
<dbReference type="PROSITE" id="PS50157">
    <property type="entry name" value="ZINC_FINGER_C2H2_2"/>
    <property type="match status" value="1"/>
</dbReference>
<evidence type="ECO:0000256" key="1">
    <source>
        <dbReference type="ARBA" id="ARBA00004123"/>
    </source>
</evidence>
<keyword evidence="5" id="KW-0677">Repeat</keyword>
<evidence type="ECO:0000256" key="8">
    <source>
        <dbReference type="ARBA" id="ARBA00023015"/>
    </source>
</evidence>
<evidence type="ECO:0000256" key="5">
    <source>
        <dbReference type="ARBA" id="ARBA00022737"/>
    </source>
</evidence>
<comment type="similarity">
    <text evidence="2">Belongs to the krueppel C2H2-type zinc-finger protein family.</text>
</comment>
<evidence type="ECO:0000256" key="6">
    <source>
        <dbReference type="ARBA" id="ARBA00022771"/>
    </source>
</evidence>
<keyword evidence="16" id="KW-1185">Reference proteome</keyword>
<evidence type="ECO:0000256" key="2">
    <source>
        <dbReference type="ARBA" id="ARBA00006991"/>
    </source>
</evidence>
<keyword evidence="10" id="KW-0804">Transcription</keyword>
<dbReference type="InterPro" id="IPR057986">
    <property type="entry name" value="TPR_Rlf/292/654"/>
</dbReference>
<dbReference type="SMART" id="SM00355">
    <property type="entry name" value="ZnF_C2H2"/>
    <property type="match status" value="2"/>
</dbReference>
<dbReference type="SUPFAM" id="SSF57667">
    <property type="entry name" value="beta-beta-alpha zinc fingers"/>
    <property type="match status" value="1"/>
</dbReference>
<dbReference type="PANTHER" id="PTHR15507:SF14">
    <property type="entry name" value="ZINC FINGER PROTEIN 292"/>
    <property type="match status" value="1"/>
</dbReference>